<dbReference type="Proteomes" id="UP001153954">
    <property type="component" value="Unassembled WGS sequence"/>
</dbReference>
<accession>A0AAU9UIT6</accession>
<reference evidence="1" key="1">
    <citation type="submission" date="2022-03" db="EMBL/GenBank/DDBJ databases">
        <authorList>
            <person name="Tunstrom K."/>
        </authorList>
    </citation>
    <scope>NUCLEOTIDE SEQUENCE</scope>
</reference>
<sequence length="225" mass="25734">MLPGYSVLRYDRADGRKQGGVLLAATPHFELRQVPTPDDINNINRYNFELVCANIYVQNRFLCACCVLHISPHTEGNEYMLMFTLLEKLCVKYKNNVLILGDFNLFSDNDYVRNYYEYFLAFYELRRGRRCTGRGVALAAAAADEALQMVDAKLRPPAVAVTGAAAVAVAIRDISYQVLPQEKLKQWNFNKADFDKLHGSVMNIDWTELYLLNDPNLVLNFFMIK</sequence>
<keyword evidence="2" id="KW-1185">Reference proteome</keyword>
<dbReference type="EMBL" id="CAKOGL010000018">
    <property type="protein sequence ID" value="CAH2097878.1"/>
    <property type="molecule type" value="Genomic_DNA"/>
</dbReference>
<comment type="caution">
    <text evidence="1">The sequence shown here is derived from an EMBL/GenBank/DDBJ whole genome shotgun (WGS) entry which is preliminary data.</text>
</comment>
<proteinExistence type="predicted"/>
<evidence type="ECO:0000313" key="1">
    <source>
        <dbReference type="EMBL" id="CAH2097878.1"/>
    </source>
</evidence>
<protein>
    <recommendedName>
        <fullName evidence="3">Endonuclease/exonuclease/phosphatase domain-containing protein</fullName>
    </recommendedName>
</protein>
<evidence type="ECO:0000313" key="2">
    <source>
        <dbReference type="Proteomes" id="UP001153954"/>
    </source>
</evidence>
<name>A0AAU9UIT6_EUPED</name>
<gene>
    <name evidence="1" type="ORF">EEDITHA_LOCUS13051</name>
</gene>
<evidence type="ECO:0008006" key="3">
    <source>
        <dbReference type="Google" id="ProtNLM"/>
    </source>
</evidence>
<organism evidence="1 2">
    <name type="scientific">Euphydryas editha</name>
    <name type="common">Edith's checkerspot</name>
    <dbReference type="NCBI Taxonomy" id="104508"/>
    <lineage>
        <taxon>Eukaryota</taxon>
        <taxon>Metazoa</taxon>
        <taxon>Ecdysozoa</taxon>
        <taxon>Arthropoda</taxon>
        <taxon>Hexapoda</taxon>
        <taxon>Insecta</taxon>
        <taxon>Pterygota</taxon>
        <taxon>Neoptera</taxon>
        <taxon>Endopterygota</taxon>
        <taxon>Lepidoptera</taxon>
        <taxon>Glossata</taxon>
        <taxon>Ditrysia</taxon>
        <taxon>Papilionoidea</taxon>
        <taxon>Nymphalidae</taxon>
        <taxon>Nymphalinae</taxon>
        <taxon>Euphydryas</taxon>
    </lineage>
</organism>
<dbReference type="AlphaFoldDB" id="A0AAU9UIT6"/>
<dbReference type="InterPro" id="IPR036691">
    <property type="entry name" value="Endo/exonu/phosph_ase_sf"/>
</dbReference>
<dbReference type="SUPFAM" id="SSF56219">
    <property type="entry name" value="DNase I-like"/>
    <property type="match status" value="1"/>
</dbReference>